<accession>A0ABZ1D0W3</accession>
<protein>
    <submittedName>
        <fullName evidence="1">Uncharacterized protein</fullName>
    </submittedName>
</protein>
<evidence type="ECO:0000313" key="2">
    <source>
        <dbReference type="Proteomes" id="UP001329825"/>
    </source>
</evidence>
<dbReference type="GeneID" id="87956764"/>
<dbReference type="Proteomes" id="UP001329825">
    <property type="component" value="Chromosome 6"/>
</dbReference>
<proteinExistence type="predicted"/>
<name>A0ABZ1D0W3_9TREE</name>
<dbReference type="EMBL" id="CP141886">
    <property type="protein sequence ID" value="WRT67661.1"/>
    <property type="molecule type" value="Genomic_DNA"/>
</dbReference>
<keyword evidence="2" id="KW-1185">Reference proteome</keyword>
<evidence type="ECO:0000313" key="1">
    <source>
        <dbReference type="EMBL" id="WRT67661.1"/>
    </source>
</evidence>
<sequence>MQQTLTIINHLDSVQKRRNDAINTIEEVKPKLAKAKVENNKDDVYEFNSEGFKSLTIASAMQEDFKRKLAQLAQIVQYIREDPNLKGEETKEKQLWNEAKEMSEDYRSNGKQKFDEDLKEWKKTFSPW</sequence>
<organism evidence="1 2">
    <name type="scientific">Kwoniella shivajii</name>
    <dbReference type="NCBI Taxonomy" id="564305"/>
    <lineage>
        <taxon>Eukaryota</taxon>
        <taxon>Fungi</taxon>
        <taxon>Dikarya</taxon>
        <taxon>Basidiomycota</taxon>
        <taxon>Agaricomycotina</taxon>
        <taxon>Tremellomycetes</taxon>
        <taxon>Tremellales</taxon>
        <taxon>Cryptococcaceae</taxon>
        <taxon>Kwoniella</taxon>
    </lineage>
</organism>
<dbReference type="RefSeq" id="XP_062792401.1">
    <property type="nucleotide sequence ID" value="XM_062936350.1"/>
</dbReference>
<reference evidence="1 2" key="1">
    <citation type="submission" date="2024-01" db="EMBL/GenBank/DDBJ databases">
        <title>Comparative genomics of Cryptococcus and Kwoniella reveals pathogenesis evolution and contrasting modes of karyotype evolution via chromosome fusion or intercentromeric recombination.</title>
        <authorList>
            <person name="Coelho M.A."/>
            <person name="David-Palma M."/>
            <person name="Shea T."/>
            <person name="Bowers K."/>
            <person name="McGinley-Smith S."/>
            <person name="Mohammad A.W."/>
            <person name="Gnirke A."/>
            <person name="Yurkov A.M."/>
            <person name="Nowrousian M."/>
            <person name="Sun S."/>
            <person name="Cuomo C.A."/>
            <person name="Heitman J."/>
        </authorList>
    </citation>
    <scope>NUCLEOTIDE SEQUENCE [LARGE SCALE GENOMIC DNA]</scope>
    <source>
        <strain evidence="1">CBS 11374</strain>
    </source>
</reference>
<gene>
    <name evidence="1" type="ORF">IL334_004633</name>
</gene>